<dbReference type="OrthoDB" id="7790673at2759"/>
<gene>
    <name evidence="1" type="ORF">EVAR_67609_1</name>
</gene>
<accession>A0A4C1ZT42</accession>
<dbReference type="Proteomes" id="UP000299102">
    <property type="component" value="Unassembled WGS sequence"/>
</dbReference>
<dbReference type="AlphaFoldDB" id="A0A4C1ZT42"/>
<reference evidence="1 2" key="1">
    <citation type="journal article" date="2019" name="Commun. Biol.">
        <title>The bagworm genome reveals a unique fibroin gene that provides high tensile strength.</title>
        <authorList>
            <person name="Kono N."/>
            <person name="Nakamura H."/>
            <person name="Ohtoshi R."/>
            <person name="Tomita M."/>
            <person name="Numata K."/>
            <person name="Arakawa K."/>
        </authorList>
    </citation>
    <scope>NUCLEOTIDE SEQUENCE [LARGE SCALE GENOMIC DNA]</scope>
</reference>
<comment type="caution">
    <text evidence="1">The sequence shown here is derived from an EMBL/GenBank/DDBJ whole genome shotgun (WGS) entry which is preliminary data.</text>
</comment>
<name>A0A4C1ZT42_EUMVA</name>
<evidence type="ECO:0000313" key="2">
    <source>
        <dbReference type="Proteomes" id="UP000299102"/>
    </source>
</evidence>
<dbReference type="EMBL" id="BGZK01002030">
    <property type="protein sequence ID" value="GBP89797.1"/>
    <property type="molecule type" value="Genomic_DNA"/>
</dbReference>
<protein>
    <submittedName>
        <fullName evidence="1">Uncharacterized protein</fullName>
    </submittedName>
</protein>
<keyword evidence="2" id="KW-1185">Reference proteome</keyword>
<proteinExistence type="predicted"/>
<evidence type="ECO:0000313" key="1">
    <source>
        <dbReference type="EMBL" id="GBP89797.1"/>
    </source>
</evidence>
<organism evidence="1 2">
    <name type="scientific">Eumeta variegata</name>
    <name type="common">Bagworm moth</name>
    <name type="synonym">Eumeta japonica</name>
    <dbReference type="NCBI Taxonomy" id="151549"/>
    <lineage>
        <taxon>Eukaryota</taxon>
        <taxon>Metazoa</taxon>
        <taxon>Ecdysozoa</taxon>
        <taxon>Arthropoda</taxon>
        <taxon>Hexapoda</taxon>
        <taxon>Insecta</taxon>
        <taxon>Pterygota</taxon>
        <taxon>Neoptera</taxon>
        <taxon>Endopterygota</taxon>
        <taxon>Lepidoptera</taxon>
        <taxon>Glossata</taxon>
        <taxon>Ditrysia</taxon>
        <taxon>Tineoidea</taxon>
        <taxon>Psychidae</taxon>
        <taxon>Oiketicinae</taxon>
        <taxon>Eumeta</taxon>
    </lineage>
</organism>
<sequence length="98" mass="11377">MVKNEMLDTVDTTLFLGLTLSAKLQWNSHITRLAKRLSSAAYAMKRIRRLPNKSTTRLEYIYKYLVYVKRHIESFQKGATFITLTLGIRTILLLMKPA</sequence>